<keyword evidence="3 7" id="KW-0808">Transferase</keyword>
<sequence length="170" mass="18814">MPYRKPCPITNHHIIEGFSSGKPSLDSWLKEMALYNQEQGYTRTFVIADENFRVVGYHSICAGMIHRNDVSRSVKGSKSPTEIPIAVLARLAVDADHQGRGLGKVLLKNALLSVVSAAQVVAFRAVIIHALDDDAVTFYKKFGFQETKNMERRLILPTKDIAASLNETTG</sequence>
<dbReference type="InterPro" id="IPR000182">
    <property type="entry name" value="GNAT_dom"/>
</dbReference>
<dbReference type="GO" id="GO:0016747">
    <property type="term" value="F:acyltransferase activity, transferring groups other than amino-acyl groups"/>
    <property type="evidence" value="ECO:0007669"/>
    <property type="project" value="InterPro"/>
</dbReference>
<evidence type="ECO:0000313" key="8">
    <source>
        <dbReference type="Proteomes" id="UP000092691"/>
    </source>
</evidence>
<dbReference type="AlphaFoldDB" id="A0A1B1CEN7"/>
<dbReference type="PROSITE" id="PS51186">
    <property type="entry name" value="GNAT"/>
    <property type="match status" value="1"/>
</dbReference>
<accession>A0A1B1CEN7</accession>
<feature type="domain" description="N-acetyltransferase" evidence="6">
    <location>
        <begin position="1"/>
        <end position="162"/>
    </location>
</feature>
<dbReference type="SUPFAM" id="SSF55729">
    <property type="entry name" value="Acyl-CoA N-acyltransferases (Nat)"/>
    <property type="match status" value="1"/>
</dbReference>
<proteinExistence type="predicted"/>
<dbReference type="Proteomes" id="UP000092691">
    <property type="component" value="Chromosome"/>
</dbReference>
<dbReference type="Pfam" id="PF13508">
    <property type="entry name" value="Acetyltransf_7"/>
    <property type="match status" value="1"/>
</dbReference>
<evidence type="ECO:0000256" key="2">
    <source>
        <dbReference type="ARBA" id="ARBA00022649"/>
    </source>
</evidence>
<evidence type="ECO:0000256" key="4">
    <source>
        <dbReference type="ARBA" id="ARBA00023315"/>
    </source>
</evidence>
<keyword evidence="1" id="KW-0678">Repressor</keyword>
<keyword evidence="2" id="KW-1277">Toxin-antitoxin system</keyword>
<evidence type="ECO:0000313" key="7">
    <source>
        <dbReference type="EMBL" id="ANP88231.1"/>
    </source>
</evidence>
<dbReference type="PANTHER" id="PTHR36449:SF1">
    <property type="entry name" value="ACETYLTRANSFERASE"/>
    <property type="match status" value="1"/>
</dbReference>
<dbReference type="PANTHER" id="PTHR36449">
    <property type="entry name" value="ACETYLTRANSFERASE-RELATED"/>
    <property type="match status" value="1"/>
</dbReference>
<protein>
    <submittedName>
        <fullName evidence="7">Acetyltransferase</fullName>
    </submittedName>
</protein>
<dbReference type="Gene3D" id="3.40.630.30">
    <property type="match status" value="1"/>
</dbReference>
<reference evidence="7 8" key="1">
    <citation type="submission" date="2016-06" db="EMBL/GenBank/DDBJ databases">
        <title>Microsymbionts genomes from the relict species Vavilovia formosa.</title>
        <authorList>
            <person name="Chirak E."/>
            <person name="Kimeklis A."/>
            <person name="Andronov E."/>
        </authorList>
    </citation>
    <scope>NUCLEOTIDE SEQUENCE [LARGE SCALE GENOMIC DNA]</scope>
    <source>
        <strain evidence="7 8">Vaf10</strain>
    </source>
</reference>
<evidence type="ECO:0000256" key="3">
    <source>
        <dbReference type="ARBA" id="ARBA00022679"/>
    </source>
</evidence>
<keyword evidence="4" id="KW-0012">Acyltransferase</keyword>
<gene>
    <name evidence="7" type="ORF">BA011_22485</name>
</gene>
<dbReference type="CDD" id="cd04301">
    <property type="entry name" value="NAT_SF"/>
    <property type="match status" value="1"/>
</dbReference>
<evidence type="ECO:0000256" key="5">
    <source>
        <dbReference type="ARBA" id="ARBA00049880"/>
    </source>
</evidence>
<comment type="catalytic activity">
    <reaction evidence="5">
        <text>glycyl-tRNA(Gly) + acetyl-CoA = N-acetylglycyl-tRNA(Gly) + CoA + H(+)</text>
        <dbReference type="Rhea" id="RHEA:81867"/>
        <dbReference type="Rhea" id="RHEA-COMP:9683"/>
        <dbReference type="Rhea" id="RHEA-COMP:19766"/>
        <dbReference type="ChEBI" id="CHEBI:15378"/>
        <dbReference type="ChEBI" id="CHEBI:57287"/>
        <dbReference type="ChEBI" id="CHEBI:57288"/>
        <dbReference type="ChEBI" id="CHEBI:78522"/>
        <dbReference type="ChEBI" id="CHEBI:232036"/>
    </reaction>
</comment>
<organism evidence="7 8">
    <name type="scientific">Rhizobium leguminosarum</name>
    <dbReference type="NCBI Taxonomy" id="384"/>
    <lineage>
        <taxon>Bacteria</taxon>
        <taxon>Pseudomonadati</taxon>
        <taxon>Pseudomonadota</taxon>
        <taxon>Alphaproteobacteria</taxon>
        <taxon>Hyphomicrobiales</taxon>
        <taxon>Rhizobiaceae</taxon>
        <taxon>Rhizobium/Agrobacterium group</taxon>
        <taxon>Rhizobium</taxon>
    </lineage>
</organism>
<name>A0A1B1CEN7_RHILE</name>
<dbReference type="EMBL" id="CP016286">
    <property type="protein sequence ID" value="ANP88231.1"/>
    <property type="molecule type" value="Genomic_DNA"/>
</dbReference>
<evidence type="ECO:0000256" key="1">
    <source>
        <dbReference type="ARBA" id="ARBA00022491"/>
    </source>
</evidence>
<evidence type="ECO:0000259" key="6">
    <source>
        <dbReference type="PROSITE" id="PS51186"/>
    </source>
</evidence>
<dbReference type="InterPro" id="IPR016181">
    <property type="entry name" value="Acyl_CoA_acyltransferase"/>
</dbReference>